<evidence type="ECO:0000256" key="12">
    <source>
        <dbReference type="SAM" id="Phobius"/>
    </source>
</evidence>
<accession>A0AAD5TZ79</accession>
<evidence type="ECO:0000256" key="11">
    <source>
        <dbReference type="ARBA" id="ARBA00023136"/>
    </source>
</evidence>
<sequence>MIPTATRRTSTKSYSTNLYASNLNKKINHKKKPNLAVILNVIFFFTILYILLRNKKDTAPIKYQREGTIYNDISYNDIIDDEDVLDQRDIEVEKKEDLLLDAADKAKILTENDNEEQMYCNYAVAVKTGKDTVLQRAPIGLLTFLKDIKNVLFIGETGNVTLGDTVVEDVCSDLYDNLPKPLYWEETMSTLKQKKESFQNINSPPGEKNLGWKLDAHKNLPGFVKLYTKFPNAKWYIMIDDDTYLFMSNLDAVLDQFNSEEEHYFGSDTMFKGCDGVTKFGDGPKFAHGGSGVILSNAAIKKMVENSDNCIVKYRDCWAGDVRAALCLRDVGIMLQPMNNLNKGPPDSSFWYPTDPCQRPITFHNLITSQIQRLYLISKRAENLPNERKKSTVEENKLIDTADVQDDEIIQRENQEVENDKNFELFGSFFFPNLFTSALNYGDVFQEFSVDYDLKNFEVDKNRPGSDYKSENSFDAVECKNKCKEEPKCLSWTFDDGRCWMKNSIPMGYEKVGVVSGVFPEKYVCKKKTKNFF</sequence>
<comment type="similarity">
    <text evidence="3">Belongs to the glycosyltransferase 31 family. Beta3-Gal-T subfamily.</text>
</comment>
<evidence type="ECO:0000256" key="1">
    <source>
        <dbReference type="ARBA" id="ARBA00004606"/>
    </source>
</evidence>
<evidence type="ECO:0000256" key="9">
    <source>
        <dbReference type="ARBA" id="ARBA00022968"/>
    </source>
</evidence>
<keyword evidence="8" id="KW-0547">Nucleotide-binding</keyword>
<dbReference type="InterPro" id="IPR026050">
    <property type="entry name" value="C1GALT1/C1GALT1_chp1"/>
</dbReference>
<organism evidence="15 16">
    <name type="scientific">Clydaea vesicula</name>
    <dbReference type="NCBI Taxonomy" id="447962"/>
    <lineage>
        <taxon>Eukaryota</taxon>
        <taxon>Fungi</taxon>
        <taxon>Fungi incertae sedis</taxon>
        <taxon>Chytridiomycota</taxon>
        <taxon>Chytridiomycota incertae sedis</taxon>
        <taxon>Chytridiomycetes</taxon>
        <taxon>Lobulomycetales</taxon>
        <taxon>Lobulomycetaceae</taxon>
        <taxon>Clydaea</taxon>
    </lineage>
</organism>
<keyword evidence="10 12" id="KW-1133">Transmembrane helix</keyword>
<dbReference type="InterPro" id="IPR003378">
    <property type="entry name" value="Fringe-like_glycosylTrfase"/>
</dbReference>
<dbReference type="AlphaFoldDB" id="A0AAD5TZ79"/>
<dbReference type="GO" id="GO:0000166">
    <property type="term" value="F:nucleotide binding"/>
    <property type="evidence" value="ECO:0007669"/>
    <property type="project" value="UniProtKB-KW"/>
</dbReference>
<dbReference type="PANTHER" id="PTHR23033">
    <property type="entry name" value="BETA1,3-GALACTOSYLTRANSFERASE"/>
    <property type="match status" value="1"/>
</dbReference>
<dbReference type="PANTHER" id="PTHR23033:SF47">
    <property type="entry name" value="APPLE DOMAIN-CONTAINING PROTEIN-RELATED"/>
    <property type="match status" value="1"/>
</dbReference>
<dbReference type="InterPro" id="IPR003609">
    <property type="entry name" value="Pan_app"/>
</dbReference>
<evidence type="ECO:0000313" key="15">
    <source>
        <dbReference type="EMBL" id="KAJ3213970.1"/>
    </source>
</evidence>
<protein>
    <recommendedName>
        <fullName evidence="4">N-acetylgalactosaminide beta-1,3-galactosyltransferase</fullName>
        <ecNumber evidence="4">2.4.1.122</ecNumber>
    </recommendedName>
</protein>
<comment type="caution">
    <text evidence="15">The sequence shown here is derived from an EMBL/GenBank/DDBJ whole genome shotgun (WGS) entry which is preliminary data.</text>
</comment>
<feature type="transmembrane region" description="Helical" evidence="12">
    <location>
        <begin position="35"/>
        <end position="52"/>
    </location>
</feature>
<keyword evidence="9" id="KW-0735">Signal-anchor</keyword>
<evidence type="ECO:0000256" key="2">
    <source>
        <dbReference type="ARBA" id="ARBA00004922"/>
    </source>
</evidence>
<dbReference type="GO" id="GO:0016263">
    <property type="term" value="F:glycoprotein-N-acetylgalactosamine 3-beta-galactosyltransferase activity"/>
    <property type="evidence" value="ECO:0007669"/>
    <property type="project" value="UniProtKB-EC"/>
</dbReference>
<evidence type="ECO:0000259" key="14">
    <source>
        <dbReference type="Pfam" id="PF14295"/>
    </source>
</evidence>
<evidence type="ECO:0000259" key="13">
    <source>
        <dbReference type="Pfam" id="PF02434"/>
    </source>
</evidence>
<keyword evidence="16" id="KW-1185">Reference proteome</keyword>
<keyword evidence="5" id="KW-0328">Glycosyltransferase</keyword>
<dbReference type="EMBL" id="JADGJW010000661">
    <property type="protein sequence ID" value="KAJ3213970.1"/>
    <property type="molecule type" value="Genomic_DNA"/>
</dbReference>
<evidence type="ECO:0000256" key="7">
    <source>
        <dbReference type="ARBA" id="ARBA00022692"/>
    </source>
</evidence>
<comment type="subcellular location">
    <subcellularLocation>
        <location evidence="1">Membrane</location>
        <topology evidence="1">Single-pass type II membrane protein</topology>
    </subcellularLocation>
</comment>
<evidence type="ECO:0000256" key="10">
    <source>
        <dbReference type="ARBA" id="ARBA00022989"/>
    </source>
</evidence>
<reference evidence="15" key="1">
    <citation type="submission" date="2020-05" db="EMBL/GenBank/DDBJ databases">
        <title>Phylogenomic resolution of chytrid fungi.</title>
        <authorList>
            <person name="Stajich J.E."/>
            <person name="Amses K."/>
            <person name="Simmons R."/>
            <person name="Seto K."/>
            <person name="Myers J."/>
            <person name="Bonds A."/>
            <person name="Quandt C.A."/>
            <person name="Barry K."/>
            <person name="Liu P."/>
            <person name="Grigoriev I."/>
            <person name="Longcore J.E."/>
            <person name="James T.Y."/>
        </authorList>
    </citation>
    <scope>NUCLEOTIDE SEQUENCE</scope>
    <source>
        <strain evidence="15">JEL0476</strain>
    </source>
</reference>
<gene>
    <name evidence="15" type="ORF">HK099_007100</name>
</gene>
<dbReference type="Gene3D" id="3.50.4.10">
    <property type="entry name" value="Hepatocyte Growth Factor"/>
    <property type="match status" value="1"/>
</dbReference>
<feature type="domain" description="Fringe-like glycosyltransferase" evidence="13">
    <location>
        <begin position="232"/>
        <end position="334"/>
    </location>
</feature>
<feature type="domain" description="Apple" evidence="14">
    <location>
        <begin position="462"/>
        <end position="502"/>
    </location>
</feature>
<dbReference type="Pfam" id="PF02434">
    <property type="entry name" value="Fringe"/>
    <property type="match status" value="1"/>
</dbReference>
<keyword evidence="6" id="KW-0808">Transferase</keyword>
<evidence type="ECO:0000313" key="16">
    <source>
        <dbReference type="Proteomes" id="UP001211065"/>
    </source>
</evidence>
<dbReference type="EC" id="2.4.1.122" evidence="4"/>
<proteinExistence type="inferred from homology"/>
<keyword evidence="7 12" id="KW-0812">Transmembrane</keyword>
<dbReference type="Pfam" id="PF14295">
    <property type="entry name" value="PAN_4"/>
    <property type="match status" value="1"/>
</dbReference>
<dbReference type="Proteomes" id="UP001211065">
    <property type="component" value="Unassembled WGS sequence"/>
</dbReference>
<dbReference type="Gene3D" id="3.90.550.50">
    <property type="match status" value="1"/>
</dbReference>
<comment type="pathway">
    <text evidence="2">Protein modification; protein glycosylation.</text>
</comment>
<keyword evidence="11 12" id="KW-0472">Membrane</keyword>
<evidence type="ECO:0000256" key="6">
    <source>
        <dbReference type="ARBA" id="ARBA00022679"/>
    </source>
</evidence>
<name>A0AAD5TZ79_9FUNG</name>
<evidence type="ECO:0000256" key="8">
    <source>
        <dbReference type="ARBA" id="ARBA00022741"/>
    </source>
</evidence>
<dbReference type="GO" id="GO:0016020">
    <property type="term" value="C:membrane"/>
    <property type="evidence" value="ECO:0007669"/>
    <property type="project" value="UniProtKB-SubCell"/>
</dbReference>
<evidence type="ECO:0000256" key="3">
    <source>
        <dbReference type="ARBA" id="ARBA00006462"/>
    </source>
</evidence>
<evidence type="ECO:0000256" key="4">
    <source>
        <dbReference type="ARBA" id="ARBA00012557"/>
    </source>
</evidence>
<evidence type="ECO:0000256" key="5">
    <source>
        <dbReference type="ARBA" id="ARBA00022676"/>
    </source>
</evidence>